<evidence type="ECO:0000256" key="1">
    <source>
        <dbReference type="ARBA" id="ARBA00001917"/>
    </source>
</evidence>
<name>A0A518BR52_9BACT</name>
<evidence type="ECO:0000256" key="4">
    <source>
        <dbReference type="ARBA" id="ARBA00022694"/>
    </source>
</evidence>
<sequence length="332" mass="35006">MSAPLPFTGPYLLAPMQGVTEACFRDLVLDRNPPELLGGAFTEFARVVDQPMQERILRAHLGPRRHTAPVGLQLMGADLPSLAATTRRALEVGAPLVDLNFGCPSKGALRGCAGSALLEDPRALELVVRVCVDAAREHAEAAGLDRPLPVTAKIRAGGEDDTLLEDLAGAAEAGGATLLTVHCRTRAEAYRDTADWERLRRAVGAVSIPVCGNGGVWGHADLSRLLVETGCTYAMVGRAALADPWVFAGVEVDRARAAAFLIEYAALLAASGTAKTPKGVCGRLKQLLVHWTAGDLVGDERTEWLRIVELDEMLGRLEAAAQGAVAGAGEPV</sequence>
<keyword evidence="6 8" id="KW-0560">Oxidoreductase</keyword>
<evidence type="ECO:0000313" key="9">
    <source>
        <dbReference type="Proteomes" id="UP000316921"/>
    </source>
</evidence>
<evidence type="ECO:0000313" key="8">
    <source>
        <dbReference type="EMBL" id="QDU69451.1"/>
    </source>
</evidence>
<reference evidence="8 9" key="1">
    <citation type="submission" date="2019-02" db="EMBL/GenBank/DDBJ databases">
        <title>Deep-cultivation of Planctomycetes and their phenomic and genomic characterization uncovers novel biology.</title>
        <authorList>
            <person name="Wiegand S."/>
            <person name="Jogler M."/>
            <person name="Boedeker C."/>
            <person name="Pinto D."/>
            <person name="Vollmers J."/>
            <person name="Rivas-Marin E."/>
            <person name="Kohn T."/>
            <person name="Peeters S.H."/>
            <person name="Heuer A."/>
            <person name="Rast P."/>
            <person name="Oberbeckmann S."/>
            <person name="Bunk B."/>
            <person name="Jeske O."/>
            <person name="Meyerdierks A."/>
            <person name="Storesund J.E."/>
            <person name="Kallscheuer N."/>
            <person name="Luecker S."/>
            <person name="Lage O.M."/>
            <person name="Pohl T."/>
            <person name="Merkel B.J."/>
            <person name="Hornburger P."/>
            <person name="Mueller R.-W."/>
            <person name="Bruemmer F."/>
            <person name="Labrenz M."/>
            <person name="Spormann A.M."/>
            <person name="Op den Camp H."/>
            <person name="Overmann J."/>
            <person name="Amann R."/>
            <person name="Jetten M.S.M."/>
            <person name="Mascher T."/>
            <person name="Medema M.H."/>
            <person name="Devos D.P."/>
            <person name="Kaster A.-K."/>
            <person name="Ovreas L."/>
            <person name="Rohde M."/>
            <person name="Galperin M.Y."/>
            <person name="Jogler C."/>
        </authorList>
    </citation>
    <scope>NUCLEOTIDE SEQUENCE [LARGE SCALE GENOMIC DNA]</scope>
    <source>
        <strain evidence="8 9">Pla133</strain>
    </source>
</reference>
<evidence type="ECO:0000256" key="2">
    <source>
        <dbReference type="ARBA" id="ARBA00022630"/>
    </source>
</evidence>
<dbReference type="InterPro" id="IPR018517">
    <property type="entry name" value="tRNA_hU_synthase_CS"/>
</dbReference>
<dbReference type="CDD" id="cd02801">
    <property type="entry name" value="DUS_like_FMN"/>
    <property type="match status" value="1"/>
</dbReference>
<dbReference type="Gene3D" id="3.20.20.70">
    <property type="entry name" value="Aldolase class I"/>
    <property type="match status" value="1"/>
</dbReference>
<organism evidence="8 9">
    <name type="scientific">Engelhardtia mirabilis</name>
    <dbReference type="NCBI Taxonomy" id="2528011"/>
    <lineage>
        <taxon>Bacteria</taxon>
        <taxon>Pseudomonadati</taxon>
        <taxon>Planctomycetota</taxon>
        <taxon>Planctomycetia</taxon>
        <taxon>Planctomycetia incertae sedis</taxon>
        <taxon>Engelhardtia</taxon>
    </lineage>
</organism>
<evidence type="ECO:0000259" key="7">
    <source>
        <dbReference type="Pfam" id="PF01207"/>
    </source>
</evidence>
<keyword evidence="5" id="KW-0521">NADP</keyword>
<dbReference type="PANTHER" id="PTHR45846:SF1">
    <property type="entry name" value="TRNA-DIHYDROURIDINE(47) SYNTHASE [NAD(P)(+)]-LIKE"/>
    <property type="match status" value="1"/>
</dbReference>
<proteinExistence type="predicted"/>
<dbReference type="EC" id="1.-.-.-" evidence="8"/>
<keyword evidence="3" id="KW-0288">FMN</keyword>
<dbReference type="GO" id="GO:0050660">
    <property type="term" value="F:flavin adenine dinucleotide binding"/>
    <property type="evidence" value="ECO:0007669"/>
    <property type="project" value="InterPro"/>
</dbReference>
<keyword evidence="2" id="KW-0285">Flavoprotein</keyword>
<evidence type="ECO:0000256" key="5">
    <source>
        <dbReference type="ARBA" id="ARBA00022857"/>
    </source>
</evidence>
<gene>
    <name evidence="8" type="primary">dusC_2</name>
    <name evidence="8" type="ORF">Pla133_45710</name>
</gene>
<dbReference type="PANTHER" id="PTHR45846">
    <property type="entry name" value="TRNA-DIHYDROURIDINE(47) SYNTHASE [NAD(P)(+)]-LIKE"/>
    <property type="match status" value="1"/>
</dbReference>
<feature type="domain" description="DUS-like FMN-binding" evidence="7">
    <location>
        <begin position="12"/>
        <end position="254"/>
    </location>
</feature>
<accession>A0A518BR52</accession>
<evidence type="ECO:0000256" key="6">
    <source>
        <dbReference type="ARBA" id="ARBA00023002"/>
    </source>
</evidence>
<dbReference type="SUPFAM" id="SSF51395">
    <property type="entry name" value="FMN-linked oxidoreductases"/>
    <property type="match status" value="1"/>
</dbReference>
<comment type="cofactor">
    <cofactor evidence="1">
        <name>FMN</name>
        <dbReference type="ChEBI" id="CHEBI:58210"/>
    </cofactor>
</comment>
<dbReference type="Pfam" id="PF01207">
    <property type="entry name" value="Dus"/>
    <property type="match status" value="1"/>
</dbReference>
<dbReference type="AlphaFoldDB" id="A0A518BR52"/>
<keyword evidence="9" id="KW-1185">Reference proteome</keyword>
<dbReference type="EMBL" id="CP036287">
    <property type="protein sequence ID" value="QDU69451.1"/>
    <property type="molecule type" value="Genomic_DNA"/>
</dbReference>
<dbReference type="PROSITE" id="PS01136">
    <property type="entry name" value="UPF0034"/>
    <property type="match status" value="1"/>
</dbReference>
<evidence type="ECO:0000256" key="3">
    <source>
        <dbReference type="ARBA" id="ARBA00022643"/>
    </source>
</evidence>
<protein>
    <submittedName>
        <fullName evidence="8">tRNA-dihydrouridine synthase C</fullName>
        <ecNumber evidence="8">1.-.-.-</ecNumber>
    </submittedName>
</protein>
<dbReference type="InterPro" id="IPR013785">
    <property type="entry name" value="Aldolase_TIM"/>
</dbReference>
<dbReference type="Proteomes" id="UP000316921">
    <property type="component" value="Chromosome"/>
</dbReference>
<dbReference type="GO" id="GO:0017150">
    <property type="term" value="F:tRNA dihydrouridine synthase activity"/>
    <property type="evidence" value="ECO:0007669"/>
    <property type="project" value="InterPro"/>
</dbReference>
<dbReference type="RefSeq" id="WP_145069358.1">
    <property type="nucleotide sequence ID" value="NZ_CP036287.1"/>
</dbReference>
<dbReference type="InterPro" id="IPR035587">
    <property type="entry name" value="DUS-like_FMN-bd"/>
</dbReference>
<dbReference type="GO" id="GO:0003723">
    <property type="term" value="F:RNA binding"/>
    <property type="evidence" value="ECO:0007669"/>
    <property type="project" value="TreeGrafter"/>
</dbReference>
<dbReference type="KEGG" id="pbap:Pla133_45710"/>
<keyword evidence="4" id="KW-0819">tRNA processing</keyword>